<feature type="non-terminal residue" evidence="11">
    <location>
        <position position="1712"/>
    </location>
</feature>
<evidence type="ECO:0000256" key="7">
    <source>
        <dbReference type="SAM" id="MobiDB-lite"/>
    </source>
</evidence>
<gene>
    <name evidence="11" type="ORF">KR093_007243</name>
</gene>
<evidence type="ECO:0000256" key="1">
    <source>
        <dbReference type="ARBA" id="ARBA00004123"/>
    </source>
</evidence>
<feature type="compositionally biased region" description="Polar residues" evidence="7">
    <location>
        <begin position="1487"/>
        <end position="1498"/>
    </location>
</feature>
<dbReference type="GO" id="GO:0006406">
    <property type="term" value="P:mRNA export from nucleus"/>
    <property type="evidence" value="ECO:0007669"/>
    <property type="project" value="InterPro"/>
</dbReference>
<feature type="compositionally biased region" description="Basic and acidic residues" evidence="7">
    <location>
        <begin position="1438"/>
        <end position="1483"/>
    </location>
</feature>
<proteinExistence type="inferred from homology"/>
<evidence type="ECO:0000313" key="12">
    <source>
        <dbReference type="Proteomes" id="UP001200034"/>
    </source>
</evidence>
<feature type="domain" description="THO complex subunitTHOC2 C-terminal" evidence="8">
    <location>
        <begin position="934"/>
        <end position="1236"/>
    </location>
</feature>
<feature type="region of interest" description="Disordered" evidence="7">
    <location>
        <begin position="1567"/>
        <end position="1712"/>
    </location>
</feature>
<accession>A0AAD4PNV0</accession>
<dbReference type="GO" id="GO:0000445">
    <property type="term" value="C:THO complex part of transcription export complex"/>
    <property type="evidence" value="ECO:0007669"/>
    <property type="project" value="TreeGrafter"/>
</dbReference>
<feature type="compositionally biased region" description="Low complexity" evidence="7">
    <location>
        <begin position="1373"/>
        <end position="1389"/>
    </location>
</feature>
<feature type="compositionally biased region" description="Low complexity" evidence="7">
    <location>
        <begin position="15"/>
        <end position="29"/>
    </location>
</feature>
<dbReference type="InterPro" id="IPR021418">
    <property type="entry name" value="THO_THOC2_C"/>
</dbReference>
<comment type="similarity">
    <text evidence="2">Belongs to the THOC2 family.</text>
</comment>
<dbReference type="Pfam" id="PF11732">
    <property type="entry name" value="Thoc2"/>
    <property type="match status" value="1"/>
</dbReference>
<evidence type="ECO:0000256" key="6">
    <source>
        <dbReference type="SAM" id="Coils"/>
    </source>
</evidence>
<reference evidence="11" key="1">
    <citation type="journal article" date="2021" name="Mol. Ecol. Resour.">
        <title>Phylogenomic analyses of the genus Drosophila reveals genomic signals of climate adaptation.</title>
        <authorList>
            <person name="Li F."/>
            <person name="Rane R.V."/>
            <person name="Luria V."/>
            <person name="Xiong Z."/>
            <person name="Chen J."/>
            <person name="Li Z."/>
            <person name="Catullo R.A."/>
            <person name="Griffin P.C."/>
            <person name="Schiffer M."/>
            <person name="Pearce S."/>
            <person name="Lee S.F."/>
            <person name="McElroy K."/>
            <person name="Stocker A."/>
            <person name="Shirriffs J."/>
            <person name="Cockerell F."/>
            <person name="Coppin C."/>
            <person name="Sgro C.M."/>
            <person name="Karger A."/>
            <person name="Cain J.W."/>
            <person name="Weber J.A."/>
            <person name="Santpere G."/>
            <person name="Kirschner M.W."/>
            <person name="Hoffmann A.A."/>
            <person name="Oakeshott J.G."/>
            <person name="Zhang G."/>
        </authorList>
    </citation>
    <scope>NUCLEOTIDE SEQUENCE</scope>
    <source>
        <strain evidence="11">BGI-SZ-2011g</strain>
    </source>
</reference>
<evidence type="ECO:0000313" key="11">
    <source>
        <dbReference type="EMBL" id="KAH8377822.1"/>
    </source>
</evidence>
<feature type="compositionally biased region" description="Low complexity" evidence="7">
    <location>
        <begin position="1285"/>
        <end position="1303"/>
    </location>
</feature>
<feature type="domain" description="THO complex subunit 2 N-terminal" evidence="10">
    <location>
        <begin position="479"/>
        <end position="623"/>
    </location>
</feature>
<dbReference type="InterPro" id="IPR040007">
    <property type="entry name" value="Tho2"/>
</dbReference>
<evidence type="ECO:0000259" key="9">
    <source>
        <dbReference type="Pfam" id="PF11732"/>
    </source>
</evidence>
<dbReference type="GO" id="GO:0003729">
    <property type="term" value="F:mRNA binding"/>
    <property type="evidence" value="ECO:0007669"/>
    <property type="project" value="TreeGrafter"/>
</dbReference>
<name>A0AAD4PNV0_9MUSC</name>
<comment type="subunit">
    <text evidence="5">Component of the THO subcomplex, which is composed of THOC1, THOC2, THOC3, THOC5, THOC6 and THOC7. The THO subcomplex interacts with DDX39B to form the THO-DDX39B complex which multimerizes into a 28-subunit tetrameric assembly. Component of the transcription/export (TREX) complex at least composed of ALYREF/THOC4, DDX39B, SARNP/CIP29, CHTOP and the THO subcomplex; in the complex interacts with THOC1, THOC3, THOC5, THOC7 and DDX39B. TREX seems to have a dynamic structure involving ATP-dependent remodeling. Interacts with POLDIP3 and ZC3H11A.</text>
</comment>
<dbReference type="EMBL" id="JAJJHW010001127">
    <property type="protein sequence ID" value="KAH8377822.1"/>
    <property type="molecule type" value="Genomic_DNA"/>
</dbReference>
<evidence type="ECO:0000256" key="2">
    <source>
        <dbReference type="ARBA" id="ARBA00007857"/>
    </source>
</evidence>
<dbReference type="InterPro" id="IPR032302">
    <property type="entry name" value="THOC2_N"/>
</dbReference>
<keyword evidence="6" id="KW-0175">Coiled coil</keyword>
<evidence type="ECO:0000256" key="5">
    <source>
        <dbReference type="ARBA" id="ARBA00047033"/>
    </source>
</evidence>
<feature type="compositionally biased region" description="Polar residues" evidence="7">
    <location>
        <begin position="1521"/>
        <end position="1531"/>
    </location>
</feature>
<feature type="domain" description="THO complex subunitTHOC2 N-terminal" evidence="9">
    <location>
        <begin position="625"/>
        <end position="700"/>
    </location>
</feature>
<protein>
    <recommendedName>
        <fullName evidence="3">THO complex subunit 2</fullName>
    </recommendedName>
</protein>
<dbReference type="Pfam" id="PF11262">
    <property type="entry name" value="Tho2"/>
    <property type="match status" value="1"/>
</dbReference>
<feature type="region of interest" description="Disordered" evidence="7">
    <location>
        <begin position="1285"/>
        <end position="1537"/>
    </location>
</feature>
<feature type="domain" description="THO complex subunit 2 N-terminal" evidence="10">
    <location>
        <begin position="58"/>
        <end position="453"/>
    </location>
</feature>
<comment type="subcellular location">
    <subcellularLocation>
        <location evidence="1">Nucleus</location>
    </subcellularLocation>
</comment>
<dbReference type="InterPro" id="IPR021726">
    <property type="entry name" value="THO_THOC2_N"/>
</dbReference>
<sequence>CMRRLKKLSKSHSVTGTTENDAATAAATSATTTTTAADATMLEANGSSGVGAETLLNAEIFKHFDKTGRSEFLKYLKQQLLDSAESPVFDRDGAFKHGISNAIYELLWHALRYKIKKDVLLHVLNDVVALHKEFPSLILDVVNILDSETSLMTDGLQEERHGFVQIVKDLDKVLPESLLKERLEIDTLQEVGIVKNKSFYTKFIKVKTKLYYKQRRFNLFREESEGFAKLITELNQDFEEHTTPENIMDIIKSLIGCFNLDPNRVLDIIIESFETRPDRWKLFIPLLRSYMPTGAIICEVLGYKFCHFKAARTPRSLYHVCALLLKHGVIELNDVYVWLSPNDGSIRTDWEQELADAREMVRKLNVIATNKKEDDKETVAPPSIKKFDEEKYNTNQKFGLCEALLKVGDWENAHKIIQKLPDQAVVVQEPIARAIVELVHLSVEQIYYKKCFKAPAGRKPSRSRLYEDSNLVAKLQAREFNELRKYTWPMANVLGPSLHCDTVLMYKLVRIMAKMLLDMGVDSLNGPAPNTDAEQSYYDIISCLDASILPSLLYLDNNCSMSEEIWAVLKYFPYHLRYSLYARWKNDSYQLHPNLIRRCGLGQRDIKALMKRVSKENVKPFGRLVGKYSHCAPGLLFDYILVQIQIYDNLIGPVCDMLKYLTALSFDCLGYCIIESLAMTGRGRFKDDGTSLSLWLQSLASFCGTIYKKYSIEMSGLLQYVANQLKSQKSLDLLVLREIVHKMAGVESCEEMTNDQLQALCGGEQLRGEAGYFSQVRNTKKSSNRLKEALANNDLAVTLCLLMAQQKHCVIYRETAAHSHLKLVGSLYDQCQDALVQFGTFLGSSYSVDEYVERLPSIITMLREYHINTDVAFFLARPMFTHQINQKYDQLRKADPNAKKLTTTQKLQKYLDATQLIMNPIVESVRPLHSAKVWEDISPQFLVTFWSLSMYDLHVPNEIYQREIGKLKQLAQQAADGKDSNQSKNKKEQERYIALMEKLNDERKKQHEHVDKILQRLQEQKDSWFLLRSAKSAKNDTITQFLQLCLFPRCTFTALDALYCAKFVQTIHNLKTANFSTLLCYDRLFCDITYSVTSCTEGEATRYGRFLCAMLETVMRWHADQAVFNKECANYPGFVTKFRVSNQFSEANDHVGYENYRHVCHKWHYKITKAIVFCLDSKDFMQIRNALIILMRILPHYPVLSKLAQIIERKVDKVREEEKTKRPDLFAIASSYIGQLKQKTPHMFKESDFHQVAERPVKETPAPASTTLSGPAQVKVVVTDKATPVTTTTTAATSTTSAPPAAAGNNSKDSDAKSTVTTARGESKAGKTESNSSTVSLSKSVSAPSTSERESKREAAQLQSSSRSLEAKDELHSSSSNSQSNSNGNGSAANERRSRELERERERERSEREREREREERHSLSSTRSSQRDSNRNNSNSNKERTEAELQQRARERAQRERERLEELKREKSARREERSQHRHDLETVDLITNSNSQQLEQQQHRHYDEYEGRQRERERDRDLSSVSNESNGSLQHRRSHETIEYEKGRLQQIAICIHLIINECGFSSADSKRRKLESSSSSSKKVEELVDSVKKARGLKTKERNKDKLSDEERDARKDRKLGRKRDRNDESNSGEHKRRREGETSSLEFFIKTFKNDRFPAQNGDDDMRERDRHREKSSRERSHEKFDRDRGGSSRGDERQYSISKTRSSRINY</sequence>
<dbReference type="Pfam" id="PF16134">
    <property type="entry name" value="THOC2_N"/>
    <property type="match status" value="2"/>
</dbReference>
<evidence type="ECO:0000256" key="3">
    <source>
        <dbReference type="ARBA" id="ARBA00019596"/>
    </source>
</evidence>
<feature type="region of interest" description="Disordered" evidence="7">
    <location>
        <begin position="1"/>
        <end position="29"/>
    </location>
</feature>
<evidence type="ECO:0000256" key="4">
    <source>
        <dbReference type="ARBA" id="ARBA00023242"/>
    </source>
</evidence>
<feature type="compositionally biased region" description="Basic and acidic residues" evidence="7">
    <location>
        <begin position="1390"/>
        <end position="1419"/>
    </location>
</feature>
<keyword evidence="4" id="KW-0539">Nucleus</keyword>
<dbReference type="PANTHER" id="PTHR21597">
    <property type="entry name" value="THO2 PROTEIN"/>
    <property type="match status" value="1"/>
</dbReference>
<feature type="compositionally biased region" description="Basic and acidic residues" evidence="7">
    <location>
        <begin position="1624"/>
        <end position="1641"/>
    </location>
</feature>
<feature type="compositionally biased region" description="Basic residues" evidence="7">
    <location>
        <begin position="1"/>
        <end position="10"/>
    </location>
</feature>
<evidence type="ECO:0000259" key="10">
    <source>
        <dbReference type="Pfam" id="PF16134"/>
    </source>
</evidence>
<feature type="compositionally biased region" description="Basic and acidic residues" evidence="7">
    <location>
        <begin position="1581"/>
        <end position="1615"/>
    </location>
</feature>
<organism evidence="11 12">
    <name type="scientific">Drosophila rubida</name>
    <dbReference type="NCBI Taxonomy" id="30044"/>
    <lineage>
        <taxon>Eukaryota</taxon>
        <taxon>Metazoa</taxon>
        <taxon>Ecdysozoa</taxon>
        <taxon>Arthropoda</taxon>
        <taxon>Hexapoda</taxon>
        <taxon>Insecta</taxon>
        <taxon>Pterygota</taxon>
        <taxon>Neoptera</taxon>
        <taxon>Endopterygota</taxon>
        <taxon>Diptera</taxon>
        <taxon>Brachycera</taxon>
        <taxon>Muscomorpha</taxon>
        <taxon>Ephydroidea</taxon>
        <taxon>Drosophilidae</taxon>
        <taxon>Drosophila</taxon>
    </lineage>
</organism>
<keyword evidence="12" id="KW-1185">Reference proteome</keyword>
<dbReference type="Proteomes" id="UP001200034">
    <property type="component" value="Unassembled WGS sequence"/>
</dbReference>
<feature type="compositionally biased region" description="Low complexity" evidence="7">
    <location>
        <begin position="1330"/>
        <end position="1346"/>
    </location>
</feature>
<evidence type="ECO:0000259" key="8">
    <source>
        <dbReference type="Pfam" id="PF11262"/>
    </source>
</evidence>
<feature type="compositionally biased region" description="Polar residues" evidence="7">
    <location>
        <begin position="1700"/>
        <end position="1712"/>
    </location>
</feature>
<feature type="compositionally biased region" description="Basic and acidic residues" evidence="7">
    <location>
        <begin position="1499"/>
        <end position="1520"/>
    </location>
</feature>
<dbReference type="GO" id="GO:0006397">
    <property type="term" value="P:mRNA processing"/>
    <property type="evidence" value="ECO:0007669"/>
    <property type="project" value="InterPro"/>
</dbReference>
<comment type="caution">
    <text evidence="11">The sequence shown here is derived from an EMBL/GenBank/DDBJ whole genome shotgun (WGS) entry which is preliminary data.</text>
</comment>
<feature type="compositionally biased region" description="Basic and acidic residues" evidence="7">
    <location>
        <begin position="1664"/>
        <end position="1699"/>
    </location>
</feature>
<feature type="coiled-coil region" evidence="6">
    <location>
        <begin position="985"/>
        <end position="1016"/>
    </location>
</feature>
<dbReference type="PANTHER" id="PTHR21597:SF0">
    <property type="entry name" value="THO COMPLEX SUBUNIT 2"/>
    <property type="match status" value="1"/>
</dbReference>